<organism evidence="1">
    <name type="scientific">freshwater metagenome</name>
    <dbReference type="NCBI Taxonomy" id="449393"/>
    <lineage>
        <taxon>unclassified sequences</taxon>
        <taxon>metagenomes</taxon>
        <taxon>ecological metagenomes</taxon>
    </lineage>
</organism>
<name>A0A6J7LC67_9ZZZZ</name>
<reference evidence="1" key="1">
    <citation type="submission" date="2020-05" db="EMBL/GenBank/DDBJ databases">
        <authorList>
            <person name="Chiriac C."/>
            <person name="Salcher M."/>
            <person name="Ghai R."/>
            <person name="Kavagutti S V."/>
        </authorList>
    </citation>
    <scope>NUCLEOTIDE SEQUENCE</scope>
</reference>
<evidence type="ECO:0000313" key="1">
    <source>
        <dbReference type="EMBL" id="CAB4965697.1"/>
    </source>
</evidence>
<protein>
    <submittedName>
        <fullName evidence="1">Unannotated protein</fullName>
    </submittedName>
</protein>
<accession>A0A6J7LC67</accession>
<gene>
    <name evidence="1" type="ORF">UFOPK3773_02425</name>
</gene>
<sequence>MPRVTTTAITTRMSLSAVTKTSPKTLTRLTGRALLIDLGTEV</sequence>
<dbReference type="AlphaFoldDB" id="A0A6J7LC67"/>
<proteinExistence type="predicted"/>
<dbReference type="EMBL" id="CAFBNF010000417">
    <property type="protein sequence ID" value="CAB4965697.1"/>
    <property type="molecule type" value="Genomic_DNA"/>
</dbReference>